<organism evidence="6 7">
    <name type="scientific">Promicromonospora citrea</name>
    <dbReference type="NCBI Taxonomy" id="43677"/>
    <lineage>
        <taxon>Bacteria</taxon>
        <taxon>Bacillati</taxon>
        <taxon>Actinomycetota</taxon>
        <taxon>Actinomycetes</taxon>
        <taxon>Micrococcales</taxon>
        <taxon>Promicromonosporaceae</taxon>
        <taxon>Promicromonospora</taxon>
    </lineage>
</organism>
<dbReference type="InterPro" id="IPR001647">
    <property type="entry name" value="HTH_TetR"/>
</dbReference>
<evidence type="ECO:0000259" key="5">
    <source>
        <dbReference type="PROSITE" id="PS50977"/>
    </source>
</evidence>
<evidence type="ECO:0000256" key="1">
    <source>
        <dbReference type="ARBA" id="ARBA00023015"/>
    </source>
</evidence>
<evidence type="ECO:0000256" key="4">
    <source>
        <dbReference type="PROSITE-ProRule" id="PRU00335"/>
    </source>
</evidence>
<evidence type="ECO:0000256" key="2">
    <source>
        <dbReference type="ARBA" id="ARBA00023125"/>
    </source>
</evidence>
<keyword evidence="7" id="KW-1185">Reference proteome</keyword>
<evidence type="ECO:0000313" key="7">
    <source>
        <dbReference type="Proteomes" id="UP000655589"/>
    </source>
</evidence>
<dbReference type="AlphaFoldDB" id="A0A8H9GE23"/>
<feature type="DNA-binding region" description="H-T-H motif" evidence="4">
    <location>
        <begin position="35"/>
        <end position="54"/>
    </location>
</feature>
<keyword evidence="2 4" id="KW-0238">DNA-binding</keyword>
<reference evidence="6" key="2">
    <citation type="submission" date="2020-09" db="EMBL/GenBank/DDBJ databases">
        <authorList>
            <person name="Sun Q."/>
            <person name="Ohkuma M."/>
        </authorList>
    </citation>
    <scope>NUCLEOTIDE SEQUENCE</scope>
    <source>
        <strain evidence="6">JCM 3051</strain>
    </source>
</reference>
<dbReference type="EMBL" id="BMPT01000002">
    <property type="protein sequence ID" value="GGM14204.1"/>
    <property type="molecule type" value="Genomic_DNA"/>
</dbReference>
<keyword evidence="3" id="KW-0804">Transcription</keyword>
<keyword evidence="1" id="KW-0805">Transcription regulation</keyword>
<dbReference type="SUPFAM" id="SSF48498">
    <property type="entry name" value="Tetracyclin repressor-like, C-terminal domain"/>
    <property type="match status" value="1"/>
</dbReference>
<dbReference type="GO" id="GO:0003700">
    <property type="term" value="F:DNA-binding transcription factor activity"/>
    <property type="evidence" value="ECO:0007669"/>
    <property type="project" value="TreeGrafter"/>
</dbReference>
<dbReference type="Pfam" id="PF00440">
    <property type="entry name" value="TetR_N"/>
    <property type="match status" value="1"/>
</dbReference>
<dbReference type="InterPro" id="IPR036271">
    <property type="entry name" value="Tet_transcr_reg_TetR-rel_C_sf"/>
</dbReference>
<dbReference type="Gene3D" id="1.10.357.10">
    <property type="entry name" value="Tetracycline Repressor, domain 2"/>
    <property type="match status" value="1"/>
</dbReference>
<dbReference type="PANTHER" id="PTHR30055">
    <property type="entry name" value="HTH-TYPE TRANSCRIPTIONAL REGULATOR RUTR"/>
    <property type="match status" value="1"/>
</dbReference>
<dbReference type="InterPro" id="IPR049445">
    <property type="entry name" value="TetR_SbtR-like_C"/>
</dbReference>
<dbReference type="InterPro" id="IPR050109">
    <property type="entry name" value="HTH-type_TetR-like_transc_reg"/>
</dbReference>
<gene>
    <name evidence="6" type="ORF">GCM10010102_07150</name>
</gene>
<dbReference type="SUPFAM" id="SSF46689">
    <property type="entry name" value="Homeodomain-like"/>
    <property type="match status" value="1"/>
</dbReference>
<dbReference type="PROSITE" id="PS50977">
    <property type="entry name" value="HTH_TETR_2"/>
    <property type="match status" value="1"/>
</dbReference>
<dbReference type="RefSeq" id="WP_171104771.1">
    <property type="nucleotide sequence ID" value="NZ_BMPT01000002.1"/>
</dbReference>
<accession>A0A8H9GE23</accession>
<reference evidence="6" key="1">
    <citation type="journal article" date="2014" name="Int. J. Syst. Evol. Microbiol.">
        <title>Complete genome sequence of Corynebacterium casei LMG S-19264T (=DSM 44701T), isolated from a smear-ripened cheese.</title>
        <authorList>
            <consortium name="US DOE Joint Genome Institute (JGI-PGF)"/>
            <person name="Walter F."/>
            <person name="Albersmeier A."/>
            <person name="Kalinowski J."/>
            <person name="Ruckert C."/>
        </authorList>
    </citation>
    <scope>NUCLEOTIDE SEQUENCE</scope>
    <source>
        <strain evidence="6">JCM 3051</strain>
    </source>
</reference>
<feature type="domain" description="HTH tetR-type" evidence="5">
    <location>
        <begin position="13"/>
        <end position="72"/>
    </location>
</feature>
<dbReference type="GO" id="GO:0000976">
    <property type="term" value="F:transcription cis-regulatory region binding"/>
    <property type="evidence" value="ECO:0007669"/>
    <property type="project" value="TreeGrafter"/>
</dbReference>
<protein>
    <recommendedName>
        <fullName evidence="5">HTH tetR-type domain-containing protein</fullName>
    </recommendedName>
</protein>
<evidence type="ECO:0000313" key="6">
    <source>
        <dbReference type="EMBL" id="GGM14204.1"/>
    </source>
</evidence>
<name>A0A8H9GE23_9MICO</name>
<dbReference type="PANTHER" id="PTHR30055:SF234">
    <property type="entry name" value="HTH-TYPE TRANSCRIPTIONAL REGULATOR BETI"/>
    <property type="match status" value="1"/>
</dbReference>
<comment type="caution">
    <text evidence="6">The sequence shown here is derived from an EMBL/GenBank/DDBJ whole genome shotgun (WGS) entry which is preliminary data.</text>
</comment>
<proteinExistence type="predicted"/>
<dbReference type="PRINTS" id="PR00455">
    <property type="entry name" value="HTHTETR"/>
</dbReference>
<evidence type="ECO:0000256" key="3">
    <source>
        <dbReference type="ARBA" id="ARBA00023163"/>
    </source>
</evidence>
<dbReference type="Pfam" id="PF21597">
    <property type="entry name" value="TetR_C_43"/>
    <property type="match status" value="1"/>
</dbReference>
<dbReference type="InterPro" id="IPR009057">
    <property type="entry name" value="Homeodomain-like_sf"/>
</dbReference>
<dbReference type="Proteomes" id="UP000655589">
    <property type="component" value="Unassembled WGS sequence"/>
</dbReference>
<sequence>MSTEPRELRADARENRLRILAVATDVIEQQGTMASLNEIAKRAGVGPGTLYRHFPSREALLAEVLATWVKRVEEAAQSAPVRTRDDLVDWLGRLAGIASGYRGLAASMAASMDDEASPLRHAHRASLVANTLVFERAREAGLIDHAVDSGTVARLVTGVAMVAEQATLPPEQVRDMLRVILDGLTARSD</sequence>